<accession>A0AA36D3I6</accession>
<organism evidence="1 2">
    <name type="scientific">Mesorhabditis spiculigera</name>
    <dbReference type="NCBI Taxonomy" id="96644"/>
    <lineage>
        <taxon>Eukaryota</taxon>
        <taxon>Metazoa</taxon>
        <taxon>Ecdysozoa</taxon>
        <taxon>Nematoda</taxon>
        <taxon>Chromadorea</taxon>
        <taxon>Rhabditida</taxon>
        <taxon>Rhabditina</taxon>
        <taxon>Rhabditomorpha</taxon>
        <taxon>Rhabditoidea</taxon>
        <taxon>Rhabditidae</taxon>
        <taxon>Mesorhabditinae</taxon>
        <taxon>Mesorhabditis</taxon>
    </lineage>
</organism>
<reference evidence="1" key="1">
    <citation type="submission" date="2023-06" db="EMBL/GenBank/DDBJ databases">
        <authorList>
            <person name="Delattre M."/>
        </authorList>
    </citation>
    <scope>NUCLEOTIDE SEQUENCE</scope>
    <source>
        <strain evidence="1">AF72</strain>
    </source>
</reference>
<evidence type="ECO:0000313" key="1">
    <source>
        <dbReference type="EMBL" id="CAJ0579098.1"/>
    </source>
</evidence>
<evidence type="ECO:0000313" key="2">
    <source>
        <dbReference type="Proteomes" id="UP001177023"/>
    </source>
</evidence>
<gene>
    <name evidence="1" type="ORF">MSPICULIGERA_LOCUS17329</name>
</gene>
<dbReference type="PROSITE" id="PS51257">
    <property type="entry name" value="PROKAR_LIPOPROTEIN"/>
    <property type="match status" value="1"/>
</dbReference>
<name>A0AA36D3I6_9BILA</name>
<dbReference type="EMBL" id="CATQJA010002655">
    <property type="protein sequence ID" value="CAJ0579098.1"/>
    <property type="molecule type" value="Genomic_DNA"/>
</dbReference>
<comment type="caution">
    <text evidence="1">The sequence shown here is derived from an EMBL/GenBank/DDBJ whole genome shotgun (WGS) entry which is preliminary data.</text>
</comment>
<keyword evidence="2" id="KW-1185">Reference proteome</keyword>
<dbReference type="AlphaFoldDB" id="A0AA36D3I6"/>
<feature type="non-terminal residue" evidence="1">
    <location>
        <position position="1"/>
    </location>
</feature>
<protein>
    <submittedName>
        <fullName evidence="1">Uncharacterized protein</fullName>
    </submittedName>
</protein>
<dbReference type="Proteomes" id="UP001177023">
    <property type="component" value="Unassembled WGS sequence"/>
</dbReference>
<proteinExistence type="predicted"/>
<sequence>MKLLLLLAALFSLAACCKKFDTYAGLYCKFDKESTPCFQQGVDAEKKRCCDKGCNLSDFNKDRLCCFTQECLNRCYPGKGYKIGNVY</sequence>